<keyword evidence="1 2" id="KW-0597">Phosphoprotein</keyword>
<dbReference type="Pfam" id="PF00072">
    <property type="entry name" value="Response_reg"/>
    <property type="match status" value="1"/>
</dbReference>
<dbReference type="AlphaFoldDB" id="A0A4Y6PTK6"/>
<accession>A0A4Y6PTK6</accession>
<evidence type="ECO:0000313" key="5">
    <source>
        <dbReference type="Proteomes" id="UP000315995"/>
    </source>
</evidence>
<dbReference type="PANTHER" id="PTHR44591:SF20">
    <property type="entry name" value="PROTEIN PILH"/>
    <property type="match status" value="1"/>
</dbReference>
<evidence type="ECO:0000256" key="2">
    <source>
        <dbReference type="PROSITE-ProRule" id="PRU00169"/>
    </source>
</evidence>
<dbReference type="PANTHER" id="PTHR44591">
    <property type="entry name" value="STRESS RESPONSE REGULATOR PROTEIN 1"/>
    <property type="match status" value="1"/>
</dbReference>
<dbReference type="GO" id="GO:0000160">
    <property type="term" value="P:phosphorelay signal transduction system"/>
    <property type="evidence" value="ECO:0007669"/>
    <property type="project" value="InterPro"/>
</dbReference>
<dbReference type="SUPFAM" id="SSF52172">
    <property type="entry name" value="CheY-like"/>
    <property type="match status" value="1"/>
</dbReference>
<dbReference type="OrthoDB" id="5295285at2"/>
<evidence type="ECO:0000256" key="1">
    <source>
        <dbReference type="ARBA" id="ARBA00022553"/>
    </source>
</evidence>
<name>A0A4Y6PTK6_PERCE</name>
<dbReference type="RefSeq" id="WP_141198131.1">
    <property type="nucleotide sequence ID" value="NZ_CP041186.1"/>
</dbReference>
<dbReference type="PROSITE" id="PS50110">
    <property type="entry name" value="RESPONSE_REGULATORY"/>
    <property type="match status" value="1"/>
</dbReference>
<dbReference type="EMBL" id="CP041186">
    <property type="protein sequence ID" value="QDG51651.1"/>
    <property type="molecule type" value="Genomic_DNA"/>
</dbReference>
<dbReference type="InterPro" id="IPR011006">
    <property type="entry name" value="CheY-like_superfamily"/>
</dbReference>
<feature type="modified residue" description="4-aspartylphosphate" evidence="2">
    <location>
        <position position="53"/>
    </location>
</feature>
<dbReference type="SMART" id="SM00448">
    <property type="entry name" value="REC"/>
    <property type="match status" value="1"/>
</dbReference>
<dbReference type="Gene3D" id="3.40.50.2300">
    <property type="match status" value="1"/>
</dbReference>
<dbReference type="Proteomes" id="UP000315995">
    <property type="component" value="Chromosome"/>
</dbReference>
<evidence type="ECO:0000313" key="4">
    <source>
        <dbReference type="EMBL" id="QDG51651.1"/>
    </source>
</evidence>
<evidence type="ECO:0000259" key="3">
    <source>
        <dbReference type="PROSITE" id="PS50110"/>
    </source>
</evidence>
<dbReference type="InterPro" id="IPR001789">
    <property type="entry name" value="Sig_transdc_resp-reg_receiver"/>
</dbReference>
<dbReference type="CDD" id="cd00156">
    <property type="entry name" value="REC"/>
    <property type="match status" value="1"/>
</dbReference>
<dbReference type="InterPro" id="IPR050595">
    <property type="entry name" value="Bact_response_regulator"/>
</dbReference>
<proteinExistence type="predicted"/>
<reference evidence="4 5" key="1">
    <citation type="submission" date="2019-06" db="EMBL/GenBank/DDBJ databases">
        <title>Persicimonas caeni gen. nov., sp. nov., a predatory bacterium isolated from solar saltern.</title>
        <authorList>
            <person name="Wang S."/>
        </authorList>
    </citation>
    <scope>NUCLEOTIDE SEQUENCE [LARGE SCALE GENOMIC DNA]</scope>
    <source>
        <strain evidence="4 5">YN101</strain>
    </source>
</reference>
<protein>
    <submittedName>
        <fullName evidence="4">Response regulator</fullName>
    </submittedName>
</protein>
<gene>
    <name evidence="4" type="ORF">FIV42_13100</name>
</gene>
<accession>A0A5B8Y4K4</accession>
<feature type="domain" description="Response regulatory" evidence="3">
    <location>
        <begin position="4"/>
        <end position="120"/>
    </location>
</feature>
<keyword evidence="5" id="KW-1185">Reference proteome</keyword>
<organism evidence="4 5">
    <name type="scientific">Persicimonas caeni</name>
    <dbReference type="NCBI Taxonomy" id="2292766"/>
    <lineage>
        <taxon>Bacteria</taxon>
        <taxon>Deltaproteobacteria</taxon>
        <taxon>Bradymonadales</taxon>
        <taxon>Bradymonadaceae</taxon>
        <taxon>Persicimonas</taxon>
    </lineage>
</organism>
<sequence>MKPLVLIIDDSELILQMLDMVCQQAGYRTITCNSFSQVDEVVLDEAPAVVVSDLNLPGLGERDPVAALHAITQLESVPVIIVSGIEAAELEETAERIGAAGAISKDGGMPVVQAELPKLLAELSGS</sequence>